<dbReference type="EMBL" id="JXLB01000007">
    <property type="protein sequence ID" value="OJG82841.1"/>
    <property type="molecule type" value="Genomic_DNA"/>
</dbReference>
<proteinExistence type="predicted"/>
<dbReference type="AlphaFoldDB" id="A0A1L8WP96"/>
<reference evidence="1 2" key="1">
    <citation type="submission" date="2014-12" db="EMBL/GenBank/DDBJ databases">
        <title>Draft genome sequences of 29 type strains of Enterococci.</title>
        <authorList>
            <person name="Zhong Z."/>
            <person name="Sun Z."/>
            <person name="Liu W."/>
            <person name="Zhang W."/>
            <person name="Zhang H."/>
        </authorList>
    </citation>
    <scope>NUCLEOTIDE SEQUENCE [LARGE SCALE GENOMIC DNA]</scope>
    <source>
        <strain evidence="1 2">DSM 15687</strain>
    </source>
</reference>
<dbReference type="RefSeq" id="WP_071855142.1">
    <property type="nucleotide sequence ID" value="NZ_JXLB01000007.1"/>
</dbReference>
<accession>A0A1L8WP96</accession>
<dbReference type="Proteomes" id="UP000182152">
    <property type="component" value="Unassembled WGS sequence"/>
</dbReference>
<name>A0A1L8WP96_9ENTE</name>
<organism evidence="1 2">
    <name type="scientific">Enterococcus ratti</name>
    <dbReference type="NCBI Taxonomy" id="150033"/>
    <lineage>
        <taxon>Bacteria</taxon>
        <taxon>Bacillati</taxon>
        <taxon>Bacillota</taxon>
        <taxon>Bacilli</taxon>
        <taxon>Lactobacillales</taxon>
        <taxon>Enterococcaceae</taxon>
        <taxon>Enterococcus</taxon>
    </lineage>
</organism>
<dbReference type="STRING" id="150033.RV14_GL002133"/>
<protein>
    <submittedName>
        <fullName evidence="1">Uncharacterized protein</fullName>
    </submittedName>
</protein>
<sequence>MSLNIVDLSNKNGSKNVVDYPADAYMFKASAGCNFVDKYCDQFVQQAIKANKPDSSFFKASLLKFKINLQKLSDSYNQSSEDLNIQVSGTFFSRRKFSKRV</sequence>
<gene>
    <name evidence="1" type="ORF">RV14_GL002133</name>
</gene>
<comment type="caution">
    <text evidence="1">The sequence shown here is derived from an EMBL/GenBank/DDBJ whole genome shotgun (WGS) entry which is preliminary data.</text>
</comment>
<keyword evidence="2" id="KW-1185">Reference proteome</keyword>
<evidence type="ECO:0000313" key="2">
    <source>
        <dbReference type="Proteomes" id="UP000182152"/>
    </source>
</evidence>
<evidence type="ECO:0000313" key="1">
    <source>
        <dbReference type="EMBL" id="OJG82841.1"/>
    </source>
</evidence>